<sequence>MDLARHHSLSLGDFHIRLAGSQGIQTSELCIANFCNHRYLRRVLLIMSFNVDRGRERHGTKVVEAFEGRCDAVIGDMKEEVAMDPTLWGNLKDYVAMEIIYAKVPFHKFFQLRLVCKEWNHLAGDRKFLEDHFILIIRKKVI</sequence>
<evidence type="ECO:0000313" key="2">
    <source>
        <dbReference type="Proteomes" id="UP000822688"/>
    </source>
</evidence>
<proteinExistence type="predicted"/>
<comment type="caution">
    <text evidence="1">The sequence shown here is derived from an EMBL/GenBank/DDBJ whole genome shotgun (WGS) entry which is preliminary data.</text>
</comment>
<dbReference type="SUPFAM" id="SSF81383">
    <property type="entry name" value="F-box domain"/>
    <property type="match status" value="1"/>
</dbReference>
<reference evidence="1" key="1">
    <citation type="submission" date="2020-06" db="EMBL/GenBank/DDBJ databases">
        <title>WGS assembly of Ceratodon purpureus strain R40.</title>
        <authorList>
            <person name="Carey S.B."/>
            <person name="Jenkins J."/>
            <person name="Shu S."/>
            <person name="Lovell J.T."/>
            <person name="Sreedasyam A."/>
            <person name="Maumus F."/>
            <person name="Tiley G.P."/>
            <person name="Fernandez-Pozo N."/>
            <person name="Barry K."/>
            <person name="Chen C."/>
            <person name="Wang M."/>
            <person name="Lipzen A."/>
            <person name="Daum C."/>
            <person name="Saski C.A."/>
            <person name="Payton A.C."/>
            <person name="Mcbreen J.C."/>
            <person name="Conrad R.E."/>
            <person name="Kollar L.M."/>
            <person name="Olsson S."/>
            <person name="Huttunen S."/>
            <person name="Landis J.B."/>
            <person name="Wickett N.J."/>
            <person name="Johnson M.G."/>
            <person name="Rensing S.A."/>
            <person name="Grimwood J."/>
            <person name="Schmutz J."/>
            <person name="Mcdaniel S.F."/>
        </authorList>
    </citation>
    <scope>NUCLEOTIDE SEQUENCE</scope>
    <source>
        <strain evidence="1">R40</strain>
    </source>
</reference>
<gene>
    <name evidence="1" type="ORF">KC19_5G086900</name>
</gene>
<dbReference type="InterPro" id="IPR036047">
    <property type="entry name" value="F-box-like_dom_sf"/>
</dbReference>
<evidence type="ECO:0008006" key="3">
    <source>
        <dbReference type="Google" id="ProtNLM"/>
    </source>
</evidence>
<evidence type="ECO:0000313" key="1">
    <source>
        <dbReference type="EMBL" id="KAG0576527.1"/>
    </source>
</evidence>
<protein>
    <recommendedName>
        <fullName evidence="3">F-box domain-containing protein</fullName>
    </recommendedName>
</protein>
<dbReference type="AlphaFoldDB" id="A0A8T0I0I1"/>
<keyword evidence="2" id="KW-1185">Reference proteome</keyword>
<name>A0A8T0I0I1_CERPU</name>
<organism evidence="1 2">
    <name type="scientific">Ceratodon purpureus</name>
    <name type="common">Fire moss</name>
    <name type="synonym">Dicranum purpureum</name>
    <dbReference type="NCBI Taxonomy" id="3225"/>
    <lineage>
        <taxon>Eukaryota</taxon>
        <taxon>Viridiplantae</taxon>
        <taxon>Streptophyta</taxon>
        <taxon>Embryophyta</taxon>
        <taxon>Bryophyta</taxon>
        <taxon>Bryophytina</taxon>
        <taxon>Bryopsida</taxon>
        <taxon>Dicranidae</taxon>
        <taxon>Pseudoditrichales</taxon>
        <taxon>Ditrichaceae</taxon>
        <taxon>Ceratodon</taxon>
    </lineage>
</organism>
<dbReference type="EMBL" id="CM026425">
    <property type="protein sequence ID" value="KAG0576527.1"/>
    <property type="molecule type" value="Genomic_DNA"/>
</dbReference>
<dbReference type="Proteomes" id="UP000822688">
    <property type="component" value="Chromosome 5"/>
</dbReference>
<accession>A0A8T0I0I1</accession>